<dbReference type="GO" id="GO:0003824">
    <property type="term" value="F:catalytic activity"/>
    <property type="evidence" value="ECO:0007669"/>
    <property type="project" value="InterPro"/>
</dbReference>
<evidence type="ECO:0000313" key="3">
    <source>
        <dbReference type="Proteomes" id="UP000824160"/>
    </source>
</evidence>
<reference evidence="2" key="1">
    <citation type="submission" date="2020-10" db="EMBL/GenBank/DDBJ databases">
        <authorList>
            <person name="Gilroy R."/>
        </authorList>
    </citation>
    <scope>NUCLEOTIDE SEQUENCE</scope>
    <source>
        <strain evidence="2">ChiBcec7-5410</strain>
    </source>
</reference>
<name>A0A9D1H7V5_9FIRM</name>
<reference evidence="2" key="2">
    <citation type="journal article" date="2021" name="PeerJ">
        <title>Extensive microbial diversity within the chicken gut microbiome revealed by metagenomics and culture.</title>
        <authorList>
            <person name="Gilroy R."/>
            <person name="Ravi A."/>
            <person name="Getino M."/>
            <person name="Pursley I."/>
            <person name="Horton D.L."/>
            <person name="Alikhan N.F."/>
            <person name="Baker D."/>
            <person name="Gharbi K."/>
            <person name="Hall N."/>
            <person name="Watson M."/>
            <person name="Adriaenssens E.M."/>
            <person name="Foster-Nyarko E."/>
            <person name="Jarju S."/>
            <person name="Secka A."/>
            <person name="Antonio M."/>
            <person name="Oren A."/>
            <person name="Chaudhuri R.R."/>
            <person name="La Ragione R."/>
            <person name="Hildebrand F."/>
            <person name="Pallen M.J."/>
        </authorList>
    </citation>
    <scope>NUCLEOTIDE SEQUENCE</scope>
    <source>
        <strain evidence="2">ChiBcec7-5410</strain>
    </source>
</reference>
<dbReference type="NCBIfam" id="NF006161">
    <property type="entry name" value="PRK08305.1"/>
    <property type="match status" value="1"/>
</dbReference>
<feature type="domain" description="Flavoprotein" evidence="1">
    <location>
        <begin position="7"/>
        <end position="167"/>
    </location>
</feature>
<proteinExistence type="predicted"/>
<organism evidence="2 3">
    <name type="scientific">Candidatus Faecivivens stercoripullorum</name>
    <dbReference type="NCBI Taxonomy" id="2840805"/>
    <lineage>
        <taxon>Bacteria</taxon>
        <taxon>Bacillati</taxon>
        <taxon>Bacillota</taxon>
        <taxon>Clostridia</taxon>
        <taxon>Eubacteriales</taxon>
        <taxon>Oscillospiraceae</taxon>
        <taxon>Oscillospiraceae incertae sedis</taxon>
        <taxon>Candidatus Faecivivens</taxon>
    </lineage>
</organism>
<dbReference type="InterPro" id="IPR014214">
    <property type="entry name" value="Dipicolinic_acid_synth_B"/>
</dbReference>
<sequence>MPAPPLRLGFCMTGSFCTFQRAFEQMERCAAAGYEILPIFSFNAATLDTRFGKAADHINRARLISGHEPILTIQDAEPLGPKNMTDLLLVCPCTGNTLAKLANSITDTTVTMAVKSHLRSEKPVILCLATNDALRGSAKNIGALLNQKNCYFVPFGQDDSAKKPSSLVADFSCIPQALEAARRGQQLQPVLF</sequence>
<dbReference type="Pfam" id="PF02441">
    <property type="entry name" value="Flavoprotein"/>
    <property type="match status" value="1"/>
</dbReference>
<protein>
    <submittedName>
        <fullName evidence="2">Dipicolinate synthase subunit B</fullName>
    </submittedName>
</protein>
<evidence type="ECO:0000313" key="2">
    <source>
        <dbReference type="EMBL" id="HIT95295.1"/>
    </source>
</evidence>
<dbReference type="InterPro" id="IPR036551">
    <property type="entry name" value="Flavin_trans-like"/>
</dbReference>
<dbReference type="NCBIfam" id="TIGR02852">
    <property type="entry name" value="spore_dpaB"/>
    <property type="match status" value="1"/>
</dbReference>
<dbReference type="Gene3D" id="3.40.50.1950">
    <property type="entry name" value="Flavin prenyltransferase-like"/>
    <property type="match status" value="1"/>
</dbReference>
<evidence type="ECO:0000259" key="1">
    <source>
        <dbReference type="Pfam" id="PF02441"/>
    </source>
</evidence>
<gene>
    <name evidence="2" type="ORF">IAC43_08930</name>
</gene>
<dbReference type="InterPro" id="IPR003382">
    <property type="entry name" value="Flavoprotein"/>
</dbReference>
<accession>A0A9D1H7V5</accession>
<dbReference type="Proteomes" id="UP000824160">
    <property type="component" value="Unassembled WGS sequence"/>
</dbReference>
<dbReference type="AlphaFoldDB" id="A0A9D1H7V5"/>
<comment type="caution">
    <text evidence="2">The sequence shown here is derived from an EMBL/GenBank/DDBJ whole genome shotgun (WGS) entry which is preliminary data.</text>
</comment>
<dbReference type="EMBL" id="DVLW01000245">
    <property type="protein sequence ID" value="HIT95295.1"/>
    <property type="molecule type" value="Genomic_DNA"/>
</dbReference>
<dbReference type="SUPFAM" id="SSF52507">
    <property type="entry name" value="Homo-oligomeric flavin-containing Cys decarboxylases, HFCD"/>
    <property type="match status" value="1"/>
</dbReference>